<evidence type="ECO:0000259" key="4">
    <source>
        <dbReference type="Pfam" id="PF05424"/>
    </source>
</evidence>
<dbReference type="Pfam" id="PF03011">
    <property type="entry name" value="PFEMP"/>
    <property type="match status" value="2"/>
</dbReference>
<evidence type="ECO:0000313" key="7">
    <source>
        <dbReference type="EMBL" id="KNC36455.1"/>
    </source>
</evidence>
<feature type="domain" description="Duffy-binding-like" evidence="6">
    <location>
        <begin position="1116"/>
        <end position="1260"/>
    </location>
</feature>
<evidence type="ECO:0000259" key="5">
    <source>
        <dbReference type="Pfam" id="PF15447"/>
    </source>
</evidence>
<accession>A0A0L0CVI7</accession>
<dbReference type="Gene3D" id="1.20.58.1930">
    <property type="match status" value="1"/>
</dbReference>
<dbReference type="Gene3D" id="1.20.1310.20">
    <property type="entry name" value="Duffy-antigen binding domain"/>
    <property type="match status" value="4"/>
</dbReference>
<feature type="compositionally biased region" description="Polar residues" evidence="2">
    <location>
        <begin position="891"/>
        <end position="910"/>
    </location>
</feature>
<feature type="compositionally biased region" description="Acidic residues" evidence="2">
    <location>
        <begin position="774"/>
        <end position="794"/>
    </location>
</feature>
<dbReference type="SUPFAM" id="SSF140924">
    <property type="entry name" value="Duffy binding domain-like"/>
    <property type="match status" value="6"/>
</dbReference>
<feature type="domain" description="Plasmodium falciparum erythrocyte membrane protein-1 N-terminal segment" evidence="5">
    <location>
        <begin position="27"/>
        <end position="63"/>
    </location>
</feature>
<name>A0A0L0CVI7_PLAFA</name>
<feature type="region of interest" description="Disordered" evidence="2">
    <location>
        <begin position="1513"/>
        <end position="1557"/>
    </location>
</feature>
<feature type="non-terminal residue" evidence="7">
    <location>
        <position position="2374"/>
    </location>
</feature>
<feature type="domain" description="Duffy-antigen binding" evidence="4">
    <location>
        <begin position="127"/>
        <end position="322"/>
    </location>
</feature>
<evidence type="ECO:0000259" key="3">
    <source>
        <dbReference type="Pfam" id="PF03011"/>
    </source>
</evidence>
<feature type="domain" description="Duffy-binding-like" evidence="6">
    <location>
        <begin position="1801"/>
        <end position="1896"/>
    </location>
</feature>
<dbReference type="EMBL" id="GG664139">
    <property type="protein sequence ID" value="KNC36455.1"/>
    <property type="molecule type" value="Genomic_DNA"/>
</dbReference>
<feature type="domain" description="Duffy-binding-like" evidence="3">
    <location>
        <begin position="603"/>
        <end position="744"/>
    </location>
</feature>
<keyword evidence="1" id="KW-0175">Coiled coil</keyword>
<organism evidence="7 8">
    <name type="scientific">Plasmodium falciparum RAJ116</name>
    <dbReference type="NCBI Taxonomy" id="580058"/>
    <lineage>
        <taxon>Eukaryota</taxon>
        <taxon>Sar</taxon>
        <taxon>Alveolata</taxon>
        <taxon>Apicomplexa</taxon>
        <taxon>Aconoidasida</taxon>
        <taxon>Haemosporida</taxon>
        <taxon>Plasmodiidae</taxon>
        <taxon>Plasmodium</taxon>
        <taxon>Plasmodium (Laverania)</taxon>
    </lineage>
</organism>
<dbReference type="FunFam" id="1.20.58.830:FF:000005">
    <property type="entry name" value="Erythrocyte membrane protein 1, PfEMP1"/>
    <property type="match status" value="1"/>
</dbReference>
<sequence>MGPPVATQNGGGSSGAAGSSGKDKYDDAKDLLDKIGEVVQKQAYSEALRCGRSALQGRLSDATYPNDKRPVRTTPKDPCELQYEYHTNVTSNVVDPCNKRSGKRLSEVHNSECDRKKIKDSTSDTVGACAPYRRLHVCDKNIQQIKTENITTHNLLVDVCLAAKFEGQSIRGYYPQYETQYPGSGSDFPMCTMMARSFADIGDIIRGRDLYRRDKGKREKLEEKLKQYFKNIYDKLGDEAKDRYKDTENYFQLREDWWALNRQEVWKAITCDAPDYAKYFRGTCGGDDNENTTIRTPSQCRCGDGDVTIVPTYFDYVPQFLRWFEEWAEDFCRKRKHKLENAIRNCRGEDKDGKDRYCDLNGFDCTKTARGAEIFVKGDDCHKCSVACDRFVKWIDNQQKEFEKQKKKYAEEIKKADGRNGTSIRIGDTTINNLYVQEFYQQLQSSCKDVNAFLKKLSEEQICKDKPQASGETADHVDFTKDETNGTFSRTEYCRACPWCGVNGTKGNWTPKGDKTCGSAKKKTFTEENTTDIEILSTDKGKSKILEKLKTFCRDNKEINYDIWKCHYDDNDTDVQTDDSDNCILGDWQNVKEEDKIMSYNAFFWKWVHDMLIDSIEWRTQLKSCINNETKACKNGCNTKCDCFKKWVEKKKAEWGKIKEHFKKQKGFSIFGDNYDFALNYLLKKEELLENLREAYGNANEIKRIEELLEDEENVVADNQKKTTIDKLIEHELNDATKCKQDCEQPPPQPPVGDPGVARSLPSSPPAPSSPPEEKEEEDDSSEEEEEEEVEEETTKDSAATEVTGQEEGPPEKKEEVEKVNPCDIVATLFSDTTKFSDACTLKYRTKSHVGWKCISETTTKSGDTGSSGAICIPPRRQRLYVGKLHDWAKTSGNTQSVGGNTGSGDSTGARSDPQGEDAASTSTSQTSLLHAFIECAAIETFFSWHEYRMEKKPPSEQNAGAAALVLIGQQQSQQEDPQDQLNGGKIPEEFIRQMFYTFADYRDLCLGKDIGSDMDEVNEKIDTVFPKNRKGGGSPNKQERKNWWKQHGHGIWEGMICGLSYDTNNKTFIKEVRTELTKNNNNYNDVKFPSQSGPSANSKLEEFARTPQYFRWFQEWSEDFCRKKKMKIGKIINECRGKDKDKYCSGDGHDCKVPDASRNDSFIYSHCPDCQKQCIKYKKWIEKKKNEFNKQKKKFQNEINNVRGTNENKYDEEVYKILKGKYPLFQNFVATLNEGPYCNNENLGGKIDFNKNGETFGSSEYCKACPLYGVKYNITSRKYEPINEETYKRTKVSTRENKDDKIPTIIDVLVLGRKREDENKYHNEDCKMTDLIEDASVQNWECQKINGVDQCNLTNFSGDIDDDQNMEFNVFFQRWLRDFVHDYNILKGKIKACIKMENEKEDKCFKGCKENLECVKKWLDEKAKEWNQIKIHYEKHAKFLEPSIPYGVKRYFDQLHFDNDHIKAQDVIEDENERKKIWGCTGRDDCTTEEKEKNDDFITNLIDKLQKKIHTYKTQHGTKPEEQCHPPPPNTLENHLEETTPPSGNDDPDNDTQKPAFCLTEDTTTKEKEEDVCEKGIVDCTKVGKNDKIQVPMDAKPGDPSRNNDADNTSCGGIDINENGKWKSTAQLKYPKGSEEIYVSPRRQKFCVHGLQDATDETELKTKLLNASANQGYNLAIKYDYYKKKYFVHPCNALKYSFYDYQHIILGNDPLEPENWSTETALKRIFKKAYASSPNASQPLSNERQEFWKTNKECVWSAMKCGYNERRKNGGSDAPDINDCTNDTPTEFDKVPQFFMWFTEWSEDFCNHRKEQLKKLVDKCRECKLRNDGRCEIYGEECIDCKTACKAYEEFIEKWRTQYEQQNTKFMTDKHKCKDDPDAKSSENAYKYLAKKLENITCTNAHCNCMKEPLSKNPNIPASLDYPPIEIEGRCTCGPPPPPPLQQDACEIVRILLEGKNGTTAIDGCEPKTKGSYPEWNCTTSKIKSGEDGACMPPRRQKLCVHNLEYDINVSSTEEDLRKAFIKCAAKETFWLWHKYKEDKGKEKQNSEGSTNPNELDNELRKGVIPQEFKRQMFYTFGDYRDLCLGSDIGNDVERVKNNIMFVFSELYLEKMKPEVWWNEYCPQIWEGMLCALSHAVRGSDQGSIKNNNKYSKVAFSDDPTVTTLYEFAQRPQFLRWYIEWSDQFCQKQKREYNDLYKKCKTCGNSNGNITTDECKNKCKDCKNQCKKYNQFITEWQKNWEKQSEQYQKLYKKTSDTTNTNISEQEKLVIEHLKNLKEKNGKTNKYSNGGKYINDKGYIADCREQTNFSKDEDESKYAFRNYPNNYQKKCTCNPKPPIPPPSPPSNNTSDILQKTIPFGVALALGSIAFLFLK</sequence>
<dbReference type="InterPro" id="IPR042202">
    <property type="entry name" value="Duffy-ag-bd_sf"/>
</dbReference>
<dbReference type="InterPro" id="IPR054595">
    <property type="entry name" value="DBL_C"/>
</dbReference>
<feature type="region of interest" description="Disordered" evidence="2">
    <location>
        <begin position="1"/>
        <end position="27"/>
    </location>
</feature>
<evidence type="ECO:0000256" key="2">
    <source>
        <dbReference type="SAM" id="MobiDB-lite"/>
    </source>
</evidence>
<evidence type="ECO:0000313" key="8">
    <source>
        <dbReference type="Proteomes" id="UP000054566"/>
    </source>
</evidence>
<dbReference type="GO" id="GO:0016020">
    <property type="term" value="C:membrane"/>
    <property type="evidence" value="ECO:0007669"/>
    <property type="project" value="InterPro"/>
</dbReference>
<dbReference type="OrthoDB" id="378938at2759"/>
<reference evidence="8" key="1">
    <citation type="submission" date="2015-07" db="EMBL/GenBank/DDBJ databases">
        <title>Annotation of Plasmodium falciparum RAJ116.</title>
        <authorList>
            <consortium name="The Broad Institute Genome Sequencing Platform"/>
            <person name="Volkman S.K."/>
            <person name="Neafsey D.E."/>
            <person name="Dash A.P."/>
            <person name="Chitnis C.E."/>
            <person name="Hartl D.L."/>
            <person name="Young S.K."/>
            <person name="Zeng Q."/>
            <person name="Koehrsen M."/>
            <person name="Alvarado L."/>
            <person name="Berlin A."/>
            <person name="Borenstein D."/>
            <person name="Chapman S.B."/>
            <person name="Chen Z."/>
            <person name="Engels R."/>
            <person name="Freedman E."/>
            <person name="Gellesch M."/>
            <person name="Goldberg J."/>
            <person name="Griggs A."/>
            <person name="Gujja S."/>
            <person name="Heilman E.R."/>
            <person name="Heiman D.I."/>
            <person name="Howarth C."/>
            <person name="Jen D."/>
            <person name="Larson L."/>
            <person name="Mehta T."/>
            <person name="Neiman D."/>
            <person name="Park D."/>
            <person name="Pearson M."/>
            <person name="Roberts A."/>
            <person name="Saif S."/>
            <person name="Shea T."/>
            <person name="Shenoy N."/>
            <person name="Sisk P."/>
            <person name="Stolte C."/>
            <person name="Sykes S."/>
            <person name="Walk T."/>
            <person name="White J."/>
            <person name="Yandava C."/>
            <person name="Haas B."/>
            <person name="Henn M.R."/>
            <person name="Nusbaum C."/>
            <person name="Birren B."/>
        </authorList>
    </citation>
    <scope>NUCLEOTIDE SEQUENCE [LARGE SCALE GENOMIC DNA]</scope>
    <source>
        <strain evidence="8">RAJ116</strain>
    </source>
</reference>
<feature type="domain" description="Duffy-antigen binding" evidence="4">
    <location>
        <begin position="871"/>
        <end position="1078"/>
    </location>
</feature>
<protein>
    <submittedName>
        <fullName evidence="7">Erythrocyte membrane protein 1</fullName>
    </submittedName>
</protein>
<reference evidence="8" key="2">
    <citation type="submission" date="2015-07" db="EMBL/GenBank/DDBJ databases">
        <title>The genome sequence of Plasmodium falciparum RAJ116.</title>
        <authorList>
            <consortium name="The Broad Institute Genome Sequencing Platform"/>
            <person name="Volkman S.K."/>
            <person name="Neafsey D.E."/>
            <person name="Dash A.P."/>
            <person name="Chitnis C.E."/>
            <person name="Hartl D.L."/>
            <person name="Young S.K."/>
            <person name="Kodira C.D."/>
            <person name="Zeng Q."/>
            <person name="Koehrsen M."/>
            <person name="Godfrey P."/>
            <person name="Alvarado L."/>
            <person name="Berlin A."/>
            <person name="Borenstein D."/>
            <person name="Chen Z."/>
            <person name="Engels R."/>
            <person name="Freedman E."/>
            <person name="Gellesch M."/>
            <person name="Goldberg J."/>
            <person name="Griggs A."/>
            <person name="Gujja S."/>
            <person name="Heiman D."/>
            <person name="Hepburn T."/>
            <person name="Howarth C."/>
            <person name="Jen D."/>
            <person name="Larson L."/>
            <person name="Lewis B."/>
            <person name="Mehta T."/>
            <person name="Park D."/>
            <person name="Pearson M."/>
            <person name="Roberts A."/>
            <person name="Saif S."/>
            <person name="Shea T."/>
            <person name="Shenoy N."/>
            <person name="Sisk P."/>
            <person name="Stolte C."/>
            <person name="Sykes S."/>
            <person name="Walk T."/>
            <person name="White J."/>
            <person name="Yandava C."/>
            <person name="Wirth D.F."/>
            <person name="Nusbaum C."/>
            <person name="Birren B."/>
        </authorList>
    </citation>
    <scope>NUCLEOTIDE SEQUENCE [LARGE SCALE GENOMIC DNA]</scope>
    <source>
        <strain evidence="8">RAJ116</strain>
    </source>
</reference>
<dbReference type="InterPro" id="IPR029210">
    <property type="entry name" value="PfEMP1_NTS"/>
</dbReference>
<proteinExistence type="predicted"/>
<feature type="region of interest" description="Disordered" evidence="2">
    <location>
        <begin position="739"/>
        <end position="819"/>
    </location>
</feature>
<dbReference type="GO" id="GO:0046789">
    <property type="term" value="F:host cell surface receptor binding"/>
    <property type="evidence" value="ECO:0007669"/>
    <property type="project" value="InterPro"/>
</dbReference>
<feature type="domain" description="Duffy-antigen binding" evidence="4">
    <location>
        <begin position="1638"/>
        <end position="1796"/>
    </location>
</feature>
<dbReference type="Pfam" id="PF15447">
    <property type="entry name" value="NTS"/>
    <property type="match status" value="1"/>
</dbReference>
<evidence type="ECO:0000259" key="6">
    <source>
        <dbReference type="Pfam" id="PF22672"/>
    </source>
</evidence>
<feature type="coiled-coil region" evidence="1">
    <location>
        <begin position="1179"/>
        <end position="1206"/>
    </location>
</feature>
<feature type="region of interest" description="Disordered" evidence="2">
    <location>
        <begin position="891"/>
        <end position="924"/>
    </location>
</feature>
<dbReference type="FunFam" id="1.20.1310.20:FF:000001">
    <property type="entry name" value="Erythrocyte membrane protein 1, PfEMP1"/>
    <property type="match status" value="1"/>
</dbReference>
<dbReference type="InterPro" id="IPR004258">
    <property type="entry name" value="DBL"/>
</dbReference>
<dbReference type="Gene3D" id="1.20.58.830">
    <property type="match status" value="5"/>
</dbReference>
<feature type="coiled-coil region" evidence="1">
    <location>
        <begin position="682"/>
        <end position="722"/>
    </location>
</feature>
<evidence type="ECO:0000256" key="1">
    <source>
        <dbReference type="SAM" id="Coils"/>
    </source>
</evidence>
<feature type="domain" description="Duffy-binding-like" evidence="6">
    <location>
        <begin position="326"/>
        <end position="492"/>
    </location>
</feature>
<dbReference type="InterPro" id="IPR008602">
    <property type="entry name" value="Duffy-antigen-binding"/>
</dbReference>
<dbReference type="Pfam" id="PF05424">
    <property type="entry name" value="Duffy_binding"/>
    <property type="match status" value="4"/>
</dbReference>
<dbReference type="Proteomes" id="UP000054566">
    <property type="component" value="Unassembled WGS sequence"/>
</dbReference>
<feature type="compositionally biased region" description="Basic and acidic residues" evidence="2">
    <location>
        <begin position="810"/>
        <end position="819"/>
    </location>
</feature>
<gene>
    <name evidence="7" type="ORF">PFLG_01781</name>
</gene>
<feature type="domain" description="Duffy-binding-like" evidence="3">
    <location>
        <begin position="1372"/>
        <end position="1519"/>
    </location>
</feature>
<feature type="domain" description="Duffy-antigen binding" evidence="4">
    <location>
        <begin position="1990"/>
        <end position="2166"/>
    </location>
</feature>
<dbReference type="Pfam" id="PF22672">
    <property type="entry name" value="DBL_C"/>
    <property type="match status" value="3"/>
</dbReference>